<feature type="transmembrane region" description="Helical" evidence="1">
    <location>
        <begin position="44"/>
        <end position="68"/>
    </location>
</feature>
<feature type="non-terminal residue" evidence="2">
    <location>
        <position position="175"/>
    </location>
</feature>
<gene>
    <name evidence="2" type="ORF">CSHISOI_09107</name>
</gene>
<organism evidence="2 3">
    <name type="scientific">Colletotrichum shisoi</name>
    <dbReference type="NCBI Taxonomy" id="2078593"/>
    <lineage>
        <taxon>Eukaryota</taxon>
        <taxon>Fungi</taxon>
        <taxon>Dikarya</taxon>
        <taxon>Ascomycota</taxon>
        <taxon>Pezizomycotina</taxon>
        <taxon>Sordariomycetes</taxon>
        <taxon>Hypocreomycetidae</taxon>
        <taxon>Glomerellales</taxon>
        <taxon>Glomerellaceae</taxon>
        <taxon>Colletotrichum</taxon>
        <taxon>Colletotrichum destructivum species complex</taxon>
    </lineage>
</organism>
<keyword evidence="3" id="KW-1185">Reference proteome</keyword>
<dbReference type="OrthoDB" id="4850604at2759"/>
<dbReference type="Proteomes" id="UP000326340">
    <property type="component" value="Unassembled WGS sequence"/>
</dbReference>
<accession>A0A5Q4BHT9</accession>
<feature type="non-terminal residue" evidence="2">
    <location>
        <position position="1"/>
    </location>
</feature>
<evidence type="ECO:0000256" key="1">
    <source>
        <dbReference type="SAM" id="Phobius"/>
    </source>
</evidence>
<comment type="caution">
    <text evidence="2">The sequence shown here is derived from an EMBL/GenBank/DDBJ whole genome shotgun (WGS) entry which is preliminary data.</text>
</comment>
<keyword evidence="1" id="KW-1133">Transmembrane helix</keyword>
<sequence length="175" mass="18993">NWVPTRGTLELHFDSKGIQTSLAGQDPPAHKEDAQVLTLKCNRVFIGVGLYFAAITLINVAVETYIYYNRSVLRSQSIEPSWRNMPLSTELGRIALLYGNAASSVVNLAESAAPLLLSNIRENILPLCRHTAALTHRIEAICSNYNAILTDAIGSLAALQIQASSWIVASAIDGM</sequence>
<keyword evidence="1" id="KW-0472">Membrane</keyword>
<dbReference type="AlphaFoldDB" id="A0A5Q4BHT9"/>
<name>A0A5Q4BHT9_9PEZI</name>
<protein>
    <submittedName>
        <fullName evidence="2">Uncharacterized protein</fullName>
    </submittedName>
</protein>
<keyword evidence="1" id="KW-0812">Transmembrane</keyword>
<evidence type="ECO:0000313" key="3">
    <source>
        <dbReference type="Proteomes" id="UP000326340"/>
    </source>
</evidence>
<proteinExistence type="predicted"/>
<reference evidence="2 3" key="1">
    <citation type="journal article" date="2019" name="Sci. Rep.">
        <title>Colletotrichum shisoi sp. nov., an anthracnose pathogen of Perilla frutescens in Japan: molecular phylogenetic, morphological and genomic evidence.</title>
        <authorList>
            <person name="Gan P."/>
            <person name="Tsushima A."/>
            <person name="Hiroyama R."/>
            <person name="Narusaka M."/>
            <person name="Takano Y."/>
            <person name="Narusaka Y."/>
            <person name="Kawaradani M."/>
            <person name="Damm U."/>
            <person name="Shirasu K."/>
        </authorList>
    </citation>
    <scope>NUCLEOTIDE SEQUENCE [LARGE SCALE GENOMIC DNA]</scope>
    <source>
        <strain evidence="2 3">PG-2018a</strain>
    </source>
</reference>
<evidence type="ECO:0000313" key="2">
    <source>
        <dbReference type="EMBL" id="TQN66336.1"/>
    </source>
</evidence>
<dbReference type="EMBL" id="PUHP01001242">
    <property type="protein sequence ID" value="TQN66336.1"/>
    <property type="molecule type" value="Genomic_DNA"/>
</dbReference>